<dbReference type="InterPro" id="IPR036116">
    <property type="entry name" value="FN3_sf"/>
</dbReference>
<feature type="domain" description="Fibronectin type-III" evidence="33">
    <location>
        <begin position="1487"/>
        <end position="1576"/>
    </location>
</feature>
<dbReference type="FunFam" id="4.10.400.10:FF:000030">
    <property type="entry name" value="Sortilin related receptor 1"/>
    <property type="match status" value="1"/>
</dbReference>
<dbReference type="OMA" id="XENEFIL"/>
<keyword evidence="21 32" id="KW-1133">Transmembrane helix</keyword>
<dbReference type="InterPro" id="IPR031777">
    <property type="entry name" value="Sortilin_C"/>
</dbReference>
<dbReference type="PRINTS" id="PR00261">
    <property type="entry name" value="LDLRECEPTOR"/>
</dbReference>
<evidence type="ECO:0000256" key="4">
    <source>
        <dbReference type="ARBA" id="ARBA00004251"/>
    </source>
</evidence>
<dbReference type="GO" id="GO:0031901">
    <property type="term" value="C:early endosome membrane"/>
    <property type="evidence" value="ECO:0007669"/>
    <property type="project" value="UniProtKB-SubCell"/>
</dbReference>
<dbReference type="FunFam" id="2.10.70.80:FF:000002">
    <property type="entry name" value="Sortilin-related receptor isoform A"/>
    <property type="match status" value="1"/>
</dbReference>
<keyword evidence="16 32" id="KW-0812">Transmembrane</keyword>
<evidence type="ECO:0000256" key="18">
    <source>
        <dbReference type="ARBA" id="ARBA00022737"/>
    </source>
</evidence>
<reference evidence="34 35" key="1">
    <citation type="journal article" date="2018" name="Nat. Ecol. Evol.">
        <title>Shark genomes provide insights into elasmobranch evolution and the origin of vertebrates.</title>
        <authorList>
            <person name="Hara Y"/>
            <person name="Yamaguchi K"/>
            <person name="Onimaru K"/>
            <person name="Kadota M"/>
            <person name="Koyanagi M"/>
            <person name="Keeley SD"/>
            <person name="Tatsumi K"/>
            <person name="Tanaka K"/>
            <person name="Motone F"/>
            <person name="Kageyama Y"/>
            <person name="Nozu R"/>
            <person name="Adachi N"/>
            <person name="Nishimura O"/>
            <person name="Nakagawa R"/>
            <person name="Tanegashima C"/>
            <person name="Kiyatake I"/>
            <person name="Matsumoto R"/>
            <person name="Murakumo K"/>
            <person name="Nishida K"/>
            <person name="Terakita A"/>
            <person name="Kuratani S"/>
            <person name="Sato K"/>
            <person name="Hyodo S Kuraku.S."/>
        </authorList>
    </citation>
    <scope>NUCLEOTIDE SEQUENCE [LARGE SCALE GENOMIC DNA]</scope>
</reference>
<keyword evidence="19" id="KW-0967">Endosome</keyword>
<evidence type="ECO:0000256" key="13">
    <source>
        <dbReference type="ARBA" id="ARBA00022525"/>
    </source>
</evidence>
<evidence type="ECO:0000313" key="35">
    <source>
        <dbReference type="Proteomes" id="UP000288216"/>
    </source>
</evidence>
<evidence type="ECO:0000256" key="3">
    <source>
        <dbReference type="ARBA" id="ARBA00004212"/>
    </source>
</evidence>
<dbReference type="InterPro" id="IPR013783">
    <property type="entry name" value="Ig-like_fold"/>
</dbReference>
<dbReference type="PROSITE" id="PS50068">
    <property type="entry name" value="LDLRA_2"/>
    <property type="match status" value="11"/>
</dbReference>
<comment type="subcellular location">
    <subcellularLocation>
        <location evidence="4">Cell membrane</location>
        <topology evidence="4">Single-pass type I membrane protein</topology>
    </subcellularLocation>
    <subcellularLocation>
        <location evidence="3">Cytoplasmic vesicle</location>
        <location evidence="3">Secretory vesicle membrane</location>
        <topology evidence="3">Single-pass type I membrane protein</topology>
    </subcellularLocation>
    <subcellularLocation>
        <location evidence="2">Early endosome membrane</location>
        <topology evidence="2">Single-pass type I membrane protein</topology>
    </subcellularLocation>
    <subcellularLocation>
        <location evidence="1">Endoplasmic reticulum membrane</location>
        <topology evidence="1">Single-pass type I membrane protein</topology>
    </subcellularLocation>
    <subcellularLocation>
        <location evidence="7">Endosome</location>
        <location evidence="7">Multivesicular body membrane</location>
        <topology evidence="7">Single-pass type I membrane protein</topology>
    </subcellularLocation>
    <subcellularLocation>
        <location evidence="5">Golgi apparatus</location>
        <location evidence="5">trans-Golgi network membrane</location>
        <topology evidence="5">Single-pass type I membrane protein</topology>
    </subcellularLocation>
    <subcellularLocation>
        <location evidence="6">Recycling endosome membrane</location>
        <topology evidence="6">Single-pass type I membrane protein</topology>
    </subcellularLocation>
    <subcellularLocation>
        <location evidence="8">Secreted</location>
    </subcellularLocation>
</comment>
<dbReference type="PROSITE" id="PS51120">
    <property type="entry name" value="LDLRB"/>
    <property type="match status" value="3"/>
</dbReference>
<dbReference type="InterPro" id="IPR006581">
    <property type="entry name" value="VPS10"/>
</dbReference>
<dbReference type="EMBL" id="BFAA01001530">
    <property type="protein sequence ID" value="GCB66860.1"/>
    <property type="molecule type" value="Genomic_DNA"/>
</dbReference>
<dbReference type="SMART" id="SM00135">
    <property type="entry name" value="LY"/>
    <property type="match status" value="5"/>
</dbReference>
<dbReference type="SUPFAM" id="SSF49265">
    <property type="entry name" value="Fibronectin type III"/>
    <property type="match status" value="3"/>
</dbReference>
<dbReference type="GO" id="GO:0055038">
    <property type="term" value="C:recycling endosome membrane"/>
    <property type="evidence" value="ECO:0007669"/>
    <property type="project" value="UniProtKB-SubCell"/>
</dbReference>
<dbReference type="InterPro" id="IPR003961">
    <property type="entry name" value="FN3_dom"/>
</dbReference>
<evidence type="ECO:0000256" key="10">
    <source>
        <dbReference type="ARBA" id="ARBA00013467"/>
    </source>
</evidence>
<sequence>MAPQHSHHRRWRRSAERQERLQVFGQVNLNDSHNQMVVHWAGEKSKVIVALARDSPILQGPHTSSVYISYNYGKTFKKIDEKFKLQDETKNRTVIAQFYHSPADNKRYMFADTQNHYLWITFNFCNDIHGLQIPFSPTDILMNSQNLNLVLGYDSSHTNKQLWKSDDFGRTWILIQEHVKSFYWGVKPYDPFNTVYVERHEPMGSSSIIKSTDYFQTEENREILLEGVDDFQLQDKYMFATKKVHLLGSSDPITVQLWVSYNRKPMKQANFLTRQHITEYYVADASEDQVFVCVNVNNNVTNLYISEAEGLKFSLSLQNVLYYSPGGAGSTTLVRYFANEPFADIHRVEGLRGVYIATQMNGSYAEENMRSVITFDKGGTWELLQAPTFGSDGVKINCELSQGCSLHLAQRYSQLLNFQLRRMPILSKESAPGIIIATGSIGNNLANKPNVYVSSSAGARWREALEGPHYYSWADHGGILLAIPQGAPTAQLKYSTNEGETWQIFNFTQRTVVIYGLLTEPGEKSMVFTIFGSYADHSHSWLILQVNTTLALGVPCSENDYKLWCPSDEHGNECLLGRKVVYKRRTPHATCFNGEDFDRPITASNCSCTREDYECDLGFKLSGDLSSEICTTGIELMHDIFSPPVPCPPGTTYKQTKGYRKISGDTCSGGDVENRLAGEVLPCPMEEEKEFLLYALRSTIHRYDLSKGTDEVLPLQGLRGTVALDFDLETNCIYWADISQDVIQRFCLDGKTSPDIIVKDGLQTVEALAFDSISQLLYWIDAGAKKLEVSKPDGDFRLTLLNSTLLDHPRALVLVPSDGLMFWTDWGDDAVGIYKSPMDASRVHRIVTDGVKWPNGITVDGYWIYWTEAYADRIERADFNGQQRSVVIQNLPHPYAIAVFKNQIYWDDWSEMSIFRANKYDGSGVETVVTGLTGVMDMKVFFKPMETVSNECHGSACTMLCLPKYLRKRCVCPEGVNSTVLSSGDVRCDCPHGYTLKNNVCVRQELTCLPNQYRCSNGKCISSIWKCDNDNDCGDYSDESNCPTVVCDPDSQFKCRSSGMCIPLSYKCDREDDCGDDSDEEQCSLNSCKSDEFTCATGMCIRSSWTCDGDNDCRDWSDELNCTASKHTCDTSNFSCRNGHCIPLRWICDGDDDCRDGSDEDLTRCDNTTCNGFHCSNGSCIALTKVCNGVPDCTDRSDEQNCNPLCSQYMSFVCKDKRRCLNSFMLCDGTPQCDDGSDEDPNYAFCSRTDEFGKTCEPFSFTCSNGVCIDMLWKCDGIDDCGDYSDEANCRSPTEAPVCSRYFQFRCRNNNCIPTWWKCDEDNDCGDWSDEDGCPGWVGQHTTPAPLSCGPNHFRCNSGGCIINSWVCDSYEDCPDGSDEDGCPTFSVNTTTSTTTKSVGRCSFSEFRCVRGHKCIPNWKRCDSHRDCRDGSDEMNCPTHVPLLCLNGTVCEDGETCISQLERCDGFLDCSDNSDEKNCSAISISYKVRHFQWEFDFNGAVSLTWQRPKNFPPSCTYVVLYSLVGDHWKKLEAGNKTALVITVMKPDTDYQVKVQVHCLLEVYNASDSITLHTPEGLPDPPQHLQLSSEMHDGSIYCTWKLPINTHGLIREYRVEYTKDNRNEWTTLKCTELHIEIRNLDMNVMYRVRIAAVTNHGIGNWSESKTILTKQGHAIPMPAVTVESIKEDAVNLKLHMDTNIKKFSYAVDVSWTFNTHMKEKRSLTVDGGTTALPVSNLTAGTNYEIATWAKTDVGDSPISFVRTKTKGTSPAPPKLKAVPINQTSVDCSWNGSANVVYGVFFATSFLELYRNPKNVTTHFSNVTVTVSSDEQYLFLVRVVVPYIGPPSEYIAVKMIPDNRLPPRHLHVVRVDKTFAVLKWQPPYDLLNETLTYAVVVKDSIRQNGKDYNYKVSSSNNTVEYIVKQLEPGGKYSVVIRLLNMSKEAVLSLNPVPLSAPESLKILPEKGHILLFWKSLKLKEKTFNDSRGYEIHMFDHVTNTTVCLGNTTENIFKISDLKFGHNYTFTVQARCLYNGQICGEPAFLLYDELGNDFLASKDPKSTDVAAIVVPVMFLLLVMLGVGFVVLYVRHRRLQNSFTAFANSHYNSRLGSAVFSSGDELGDDEDAPLINGFSDDVPMVVA</sequence>
<dbReference type="PROSITE" id="PS50853">
    <property type="entry name" value="FN3"/>
    <property type="match status" value="4"/>
</dbReference>
<evidence type="ECO:0000256" key="22">
    <source>
        <dbReference type="ARBA" id="ARBA00023034"/>
    </source>
</evidence>
<dbReference type="PANTHER" id="PTHR12106:SF27">
    <property type="entry name" value="SORTILIN-RELATED RECEPTOR"/>
    <property type="match status" value="1"/>
</dbReference>
<evidence type="ECO:0000256" key="5">
    <source>
        <dbReference type="ARBA" id="ARBA00004393"/>
    </source>
</evidence>
<comment type="caution">
    <text evidence="34">The sequence shown here is derived from an EMBL/GenBank/DDBJ whole genome shotgun (WGS) entry which is preliminary data.</text>
</comment>
<dbReference type="SMART" id="SM00192">
    <property type="entry name" value="LDLa"/>
    <property type="match status" value="11"/>
</dbReference>
<dbReference type="InterPro" id="IPR011042">
    <property type="entry name" value="6-blade_b-propeller_TolB-like"/>
</dbReference>
<evidence type="ECO:0000256" key="17">
    <source>
        <dbReference type="ARBA" id="ARBA00022729"/>
    </source>
</evidence>
<accession>A0A401P174</accession>
<keyword evidence="24 30" id="KW-1015">Disulfide bond</keyword>
<dbReference type="STRING" id="75743.A0A401P174"/>
<feature type="disulfide bond" evidence="30">
    <location>
        <begin position="1256"/>
        <end position="1268"/>
    </location>
</feature>
<dbReference type="GO" id="GO:0005789">
    <property type="term" value="C:endoplasmic reticulum membrane"/>
    <property type="evidence" value="ECO:0007669"/>
    <property type="project" value="UniProtKB-SubCell"/>
</dbReference>
<evidence type="ECO:0000256" key="6">
    <source>
        <dbReference type="ARBA" id="ARBA00004480"/>
    </source>
</evidence>
<keyword evidence="13" id="KW-0964">Secreted</keyword>
<evidence type="ECO:0000256" key="1">
    <source>
        <dbReference type="ARBA" id="ARBA00004115"/>
    </source>
</evidence>
<dbReference type="PANTHER" id="PTHR12106">
    <property type="entry name" value="SORTILIN RELATED"/>
    <property type="match status" value="1"/>
</dbReference>
<dbReference type="FunFam" id="4.10.400.10:FF:000027">
    <property type="entry name" value="Sortilin related receptor 1"/>
    <property type="match status" value="1"/>
</dbReference>
<comment type="caution">
    <text evidence="30">Lacks conserved residue(s) required for the propagation of feature annotation.</text>
</comment>
<proteinExistence type="inferred from homology"/>
<dbReference type="FunFam" id="4.10.400.10:FF:000034">
    <property type="entry name" value="Low-density lipoprotein receptor-related protein 2"/>
    <property type="match status" value="1"/>
</dbReference>
<dbReference type="GO" id="GO:0006622">
    <property type="term" value="P:protein targeting to lysosome"/>
    <property type="evidence" value="ECO:0007669"/>
    <property type="project" value="TreeGrafter"/>
</dbReference>
<evidence type="ECO:0000256" key="25">
    <source>
        <dbReference type="ARBA" id="ARBA00023170"/>
    </source>
</evidence>
<dbReference type="SMART" id="SM00060">
    <property type="entry name" value="FN3"/>
    <property type="match status" value="6"/>
</dbReference>
<dbReference type="OrthoDB" id="443634at2759"/>
<feature type="domain" description="Fibronectin type-III" evidence="33">
    <location>
        <begin position="1675"/>
        <end position="1770"/>
    </location>
</feature>
<evidence type="ECO:0000256" key="14">
    <source>
        <dbReference type="ARBA" id="ARBA00022536"/>
    </source>
</evidence>
<dbReference type="InterPro" id="IPR023415">
    <property type="entry name" value="LDLR_class-A_CS"/>
</dbReference>
<evidence type="ECO:0000256" key="9">
    <source>
        <dbReference type="ARBA" id="ARBA00007041"/>
    </source>
</evidence>
<protein>
    <recommendedName>
        <fullName evidence="10">Sortilin-related receptor</fullName>
    </recommendedName>
    <alternativeName>
        <fullName evidence="28">Low-density lipoprotein receptor relative with 11 ligand-binding repeats</fullName>
    </alternativeName>
    <alternativeName>
        <fullName evidence="29">Sorting protein-related receptor containing LDLR class A repeats</fullName>
    </alternativeName>
</protein>
<dbReference type="Proteomes" id="UP000288216">
    <property type="component" value="Unassembled WGS sequence"/>
</dbReference>
<dbReference type="InterPro" id="IPR036055">
    <property type="entry name" value="LDL_receptor-like_sf"/>
</dbReference>
<keyword evidence="18" id="KW-0677">Repeat</keyword>
<gene>
    <name evidence="34" type="ORF">scyTo_0005041</name>
</gene>
<dbReference type="InterPro" id="IPR057841">
    <property type="entry name" value="FN3_SORL1"/>
</dbReference>
<keyword evidence="14" id="KW-0245">EGF-like domain</keyword>
<dbReference type="SUPFAM" id="SSF63825">
    <property type="entry name" value="YWTD domain"/>
    <property type="match status" value="1"/>
</dbReference>
<feature type="disulfide bond" evidence="30">
    <location>
        <begin position="1263"/>
        <end position="1281"/>
    </location>
</feature>
<feature type="disulfide bond" evidence="30">
    <location>
        <begin position="1027"/>
        <end position="1042"/>
    </location>
</feature>
<evidence type="ECO:0000313" key="34">
    <source>
        <dbReference type="EMBL" id="GCB66860.1"/>
    </source>
</evidence>
<dbReference type="FunFam" id="4.10.400.10:FF:000045">
    <property type="entry name" value="Low-density lipoprotein receptor-related protein 2"/>
    <property type="match status" value="1"/>
</dbReference>
<feature type="disulfide bond" evidence="30">
    <location>
        <begin position="1319"/>
        <end position="1334"/>
    </location>
</feature>
<dbReference type="GO" id="GO:0005886">
    <property type="term" value="C:plasma membrane"/>
    <property type="evidence" value="ECO:0007669"/>
    <property type="project" value="UniProtKB-SubCell"/>
</dbReference>
<dbReference type="SUPFAM" id="SSF110296">
    <property type="entry name" value="Oligoxyloglucan reducing end-specific cellobiohydrolase"/>
    <property type="match status" value="1"/>
</dbReference>
<dbReference type="SMART" id="SM00602">
    <property type="entry name" value="VPS10"/>
    <property type="match status" value="1"/>
</dbReference>
<feature type="disulfide bond" evidence="30">
    <location>
        <begin position="1129"/>
        <end position="1141"/>
    </location>
</feature>
<feature type="disulfide bond" evidence="30">
    <location>
        <begin position="1088"/>
        <end position="1100"/>
    </location>
</feature>
<feature type="domain" description="Fibronectin type-III" evidence="33">
    <location>
        <begin position="1580"/>
        <end position="1671"/>
    </location>
</feature>
<evidence type="ECO:0000256" key="7">
    <source>
        <dbReference type="ARBA" id="ARBA00004545"/>
    </source>
</evidence>
<feature type="disulfide bond" evidence="30">
    <location>
        <begin position="1095"/>
        <end position="1113"/>
    </location>
</feature>
<feature type="disulfide bond" evidence="30">
    <location>
        <begin position="1068"/>
        <end position="1083"/>
    </location>
</feature>
<feature type="repeat" description="LDL-receptor class B" evidence="31">
    <location>
        <begin position="775"/>
        <end position="818"/>
    </location>
</feature>
<feature type="transmembrane region" description="Helical" evidence="32">
    <location>
        <begin position="2062"/>
        <end position="2086"/>
    </location>
</feature>
<dbReference type="InterPro" id="IPR015943">
    <property type="entry name" value="WD40/YVTN_repeat-like_dom_sf"/>
</dbReference>
<feature type="domain" description="Fibronectin type-III" evidence="33">
    <location>
        <begin position="1860"/>
        <end position="1957"/>
    </location>
</feature>
<feature type="disulfide bond" evidence="30">
    <location>
        <begin position="1422"/>
        <end position="1437"/>
    </location>
</feature>
<dbReference type="Pfam" id="PF00058">
    <property type="entry name" value="Ldl_recept_b"/>
    <property type="match status" value="2"/>
</dbReference>
<keyword evidence="27" id="KW-0968">Cytoplasmic vesicle</keyword>
<keyword evidence="22" id="KW-0333">Golgi apparatus</keyword>
<dbReference type="GO" id="GO:0005576">
    <property type="term" value="C:extracellular region"/>
    <property type="evidence" value="ECO:0007669"/>
    <property type="project" value="UniProtKB-SubCell"/>
</dbReference>
<dbReference type="GO" id="GO:0005794">
    <property type="term" value="C:Golgi apparatus"/>
    <property type="evidence" value="ECO:0007669"/>
    <property type="project" value="UniProtKB-SubCell"/>
</dbReference>
<evidence type="ECO:0000256" key="21">
    <source>
        <dbReference type="ARBA" id="ARBA00022989"/>
    </source>
</evidence>
<dbReference type="InterPro" id="IPR050310">
    <property type="entry name" value="VPS10-sortilin"/>
</dbReference>
<dbReference type="FunFam" id="3.30.60.270:FF:000002">
    <property type="entry name" value="Sortilin-related receptor isoform A"/>
    <property type="match status" value="1"/>
</dbReference>
<feature type="disulfide bond" evidence="30">
    <location>
        <begin position="1008"/>
        <end position="1020"/>
    </location>
</feature>
<dbReference type="CDD" id="cd00063">
    <property type="entry name" value="FN3"/>
    <property type="match status" value="4"/>
</dbReference>
<feature type="disulfide bond" evidence="30">
    <location>
        <begin position="1275"/>
        <end position="1290"/>
    </location>
</feature>
<keyword evidence="17" id="KW-0732">Signal</keyword>
<evidence type="ECO:0000256" key="27">
    <source>
        <dbReference type="ARBA" id="ARBA00023329"/>
    </source>
</evidence>
<keyword evidence="26" id="KW-0325">Glycoprotein</keyword>
<dbReference type="Gene3D" id="3.30.60.270">
    <property type="match status" value="1"/>
</dbReference>
<feature type="disulfide bond" evidence="30">
    <location>
        <begin position="1136"/>
        <end position="1154"/>
    </location>
</feature>
<keyword evidence="20" id="KW-0256">Endoplasmic reticulum</keyword>
<evidence type="ECO:0000256" key="28">
    <source>
        <dbReference type="ARBA" id="ARBA00029896"/>
    </source>
</evidence>
<dbReference type="InterPro" id="IPR002172">
    <property type="entry name" value="LDrepeatLR_classA_rpt"/>
</dbReference>
<dbReference type="Pfam" id="PF15902">
    <property type="entry name" value="Sortilin-Vps10"/>
    <property type="match status" value="1"/>
</dbReference>
<feature type="disulfide bond" evidence="30">
    <location>
        <begin position="1015"/>
        <end position="1033"/>
    </location>
</feature>
<evidence type="ECO:0000256" key="8">
    <source>
        <dbReference type="ARBA" id="ARBA00004613"/>
    </source>
</evidence>
<dbReference type="FunFam" id="2.120.10.30:FF:000021">
    <property type="entry name" value="Sortilin-related receptor isoform A"/>
    <property type="match status" value="1"/>
</dbReference>
<dbReference type="PROSITE" id="PS01209">
    <property type="entry name" value="LDLRA_1"/>
    <property type="match status" value="7"/>
</dbReference>
<evidence type="ECO:0000256" key="23">
    <source>
        <dbReference type="ARBA" id="ARBA00023136"/>
    </source>
</evidence>
<evidence type="ECO:0000256" key="32">
    <source>
        <dbReference type="SAM" id="Phobius"/>
    </source>
</evidence>
<dbReference type="Gene3D" id="4.10.400.10">
    <property type="entry name" value="Low-density Lipoprotein Receptor"/>
    <property type="match status" value="11"/>
</dbReference>
<dbReference type="SUPFAM" id="SSF57424">
    <property type="entry name" value="LDL receptor-like module"/>
    <property type="match status" value="11"/>
</dbReference>
<organism evidence="34 35">
    <name type="scientific">Scyliorhinus torazame</name>
    <name type="common">Cloudy catshark</name>
    <name type="synonym">Catulus torazame</name>
    <dbReference type="NCBI Taxonomy" id="75743"/>
    <lineage>
        <taxon>Eukaryota</taxon>
        <taxon>Metazoa</taxon>
        <taxon>Chordata</taxon>
        <taxon>Craniata</taxon>
        <taxon>Vertebrata</taxon>
        <taxon>Chondrichthyes</taxon>
        <taxon>Elasmobranchii</taxon>
        <taxon>Galeomorphii</taxon>
        <taxon>Galeoidea</taxon>
        <taxon>Carcharhiniformes</taxon>
        <taxon>Scyliorhinidae</taxon>
        <taxon>Scyliorhinus</taxon>
    </lineage>
</organism>
<evidence type="ECO:0000256" key="20">
    <source>
        <dbReference type="ARBA" id="ARBA00022824"/>
    </source>
</evidence>
<feature type="disulfide bond" evidence="30">
    <location>
        <begin position="1356"/>
        <end position="1374"/>
    </location>
</feature>
<dbReference type="GO" id="GO:0006892">
    <property type="term" value="P:post-Golgi vesicle-mediated transport"/>
    <property type="evidence" value="ECO:0007669"/>
    <property type="project" value="TreeGrafter"/>
</dbReference>
<evidence type="ECO:0000256" key="16">
    <source>
        <dbReference type="ARBA" id="ARBA00022692"/>
    </source>
</evidence>
<feature type="disulfide bond" evidence="30">
    <location>
        <begin position="1187"/>
        <end position="1202"/>
    </location>
</feature>
<dbReference type="GO" id="GO:0030658">
    <property type="term" value="C:transport vesicle membrane"/>
    <property type="evidence" value="ECO:0007669"/>
    <property type="project" value="UniProtKB-SubCell"/>
</dbReference>
<dbReference type="Gene3D" id="2.120.10.30">
    <property type="entry name" value="TolB, C-terminal domain"/>
    <property type="match status" value="1"/>
</dbReference>
<evidence type="ECO:0000256" key="29">
    <source>
        <dbReference type="ARBA" id="ARBA00032450"/>
    </source>
</evidence>
<evidence type="ECO:0000256" key="12">
    <source>
        <dbReference type="ARBA" id="ARBA00022475"/>
    </source>
</evidence>
<evidence type="ECO:0000256" key="31">
    <source>
        <dbReference type="PROSITE-ProRule" id="PRU00461"/>
    </source>
</evidence>
<keyword evidence="35" id="KW-1185">Reference proteome</keyword>
<dbReference type="FunFam" id="4.10.400.10:FF:000033">
    <property type="entry name" value="Sortilin-related receptor isoform A"/>
    <property type="match status" value="1"/>
</dbReference>
<dbReference type="Gene3D" id="2.60.40.10">
    <property type="entry name" value="Immunoglobulins"/>
    <property type="match status" value="4"/>
</dbReference>
<feature type="disulfide bond" evidence="30">
    <location>
        <begin position="1464"/>
        <end position="1479"/>
    </location>
</feature>
<feature type="disulfide bond" evidence="30">
    <location>
        <begin position="1368"/>
        <end position="1383"/>
    </location>
</feature>
<dbReference type="Gene3D" id="2.10.70.80">
    <property type="match status" value="1"/>
</dbReference>
<keyword evidence="25" id="KW-0675">Receptor</keyword>
<keyword evidence="11" id="KW-0813">Transport</keyword>
<evidence type="ECO:0000259" key="33">
    <source>
        <dbReference type="PROSITE" id="PS50853"/>
    </source>
</evidence>
<feature type="repeat" description="LDL-receptor class B" evidence="31">
    <location>
        <begin position="731"/>
        <end position="774"/>
    </location>
</feature>
<dbReference type="FunFam" id="2.130.10.10:FF:000303">
    <property type="entry name" value="Sortilin related receptor 1"/>
    <property type="match status" value="1"/>
</dbReference>
<evidence type="ECO:0000256" key="11">
    <source>
        <dbReference type="ARBA" id="ARBA00022448"/>
    </source>
</evidence>
<dbReference type="GO" id="GO:0045053">
    <property type="term" value="P:protein retention in Golgi apparatus"/>
    <property type="evidence" value="ECO:0007669"/>
    <property type="project" value="TreeGrafter"/>
</dbReference>
<feature type="disulfide bond" evidence="30">
    <location>
        <begin position="1445"/>
        <end position="1457"/>
    </location>
</feature>
<evidence type="ECO:0000256" key="26">
    <source>
        <dbReference type="ARBA" id="ARBA00023180"/>
    </source>
</evidence>
<dbReference type="Pfam" id="PF00057">
    <property type="entry name" value="Ldl_recept_a"/>
    <property type="match status" value="11"/>
</dbReference>
<feature type="repeat" description="LDL-receptor class B" evidence="31">
    <location>
        <begin position="862"/>
        <end position="903"/>
    </location>
</feature>
<dbReference type="CDD" id="cd00112">
    <property type="entry name" value="LDLa"/>
    <property type="match status" value="10"/>
</dbReference>
<evidence type="ECO:0000256" key="19">
    <source>
        <dbReference type="ARBA" id="ARBA00022753"/>
    </source>
</evidence>
<evidence type="ECO:0000256" key="2">
    <source>
        <dbReference type="ARBA" id="ARBA00004158"/>
    </source>
</evidence>
<dbReference type="InterPro" id="IPR031778">
    <property type="entry name" value="Sortilin_N"/>
</dbReference>
<evidence type="ECO:0000256" key="30">
    <source>
        <dbReference type="PROSITE-ProRule" id="PRU00124"/>
    </source>
</evidence>
<dbReference type="FunFam" id="4.10.400.10:FF:000006">
    <property type="entry name" value="Putative low-density lipoprotein receptor"/>
    <property type="match status" value="1"/>
</dbReference>
<feature type="disulfide bond" evidence="30">
    <location>
        <begin position="1349"/>
        <end position="1361"/>
    </location>
</feature>
<dbReference type="GO" id="GO:0006897">
    <property type="term" value="P:endocytosis"/>
    <property type="evidence" value="ECO:0007669"/>
    <property type="project" value="UniProtKB-KW"/>
</dbReference>
<dbReference type="Pfam" id="PF25814">
    <property type="entry name" value="fn3_SORL1"/>
    <property type="match status" value="1"/>
</dbReference>
<comment type="similarity">
    <text evidence="9">Belongs to the VPS10-related sortilin family. SORL1 subfamily.</text>
</comment>
<dbReference type="InterPro" id="IPR000033">
    <property type="entry name" value="LDLR_classB_rpt"/>
</dbReference>
<name>A0A401P174_SCYTO</name>
<dbReference type="Pfam" id="PF00041">
    <property type="entry name" value="fn3"/>
    <property type="match status" value="2"/>
</dbReference>
<feature type="disulfide bond" evidence="30">
    <location>
        <begin position="1107"/>
        <end position="1122"/>
    </location>
</feature>
<keyword evidence="12" id="KW-1003">Cell membrane</keyword>
<keyword evidence="15" id="KW-0254">Endocytosis</keyword>
<keyword evidence="23 32" id="KW-0472">Membrane</keyword>
<evidence type="ECO:0000256" key="24">
    <source>
        <dbReference type="ARBA" id="ARBA00023157"/>
    </source>
</evidence>
<dbReference type="GO" id="GO:0032585">
    <property type="term" value="C:multivesicular body membrane"/>
    <property type="evidence" value="ECO:0007669"/>
    <property type="project" value="UniProtKB-SubCell"/>
</dbReference>
<dbReference type="Pfam" id="PF15901">
    <property type="entry name" value="Sortilin_C"/>
    <property type="match status" value="1"/>
</dbReference>
<evidence type="ECO:0000256" key="15">
    <source>
        <dbReference type="ARBA" id="ARBA00022583"/>
    </source>
</evidence>
<feature type="disulfide bond" evidence="30">
    <location>
        <begin position="1175"/>
        <end position="1193"/>
    </location>
</feature>
<dbReference type="Gene3D" id="2.130.10.10">
    <property type="entry name" value="YVTN repeat-like/Quinoprotein amine dehydrogenase"/>
    <property type="match status" value="1"/>
</dbReference>
<feature type="disulfide bond" evidence="30">
    <location>
        <begin position="1307"/>
        <end position="1325"/>
    </location>
</feature>